<reference evidence="1" key="1">
    <citation type="submission" date="2020-11" db="EMBL/GenBank/DDBJ databases">
        <authorList>
            <consortium name="DOE Joint Genome Institute"/>
            <person name="Ahrendt S."/>
            <person name="Riley R."/>
            <person name="Andreopoulos W."/>
            <person name="Labutti K."/>
            <person name="Pangilinan J."/>
            <person name="Ruiz-Duenas F.J."/>
            <person name="Barrasa J.M."/>
            <person name="Sanchez-Garcia M."/>
            <person name="Camarero S."/>
            <person name="Miyauchi S."/>
            <person name="Serrano A."/>
            <person name="Linde D."/>
            <person name="Babiker R."/>
            <person name="Drula E."/>
            <person name="Ayuso-Fernandez I."/>
            <person name="Pacheco R."/>
            <person name="Padilla G."/>
            <person name="Ferreira P."/>
            <person name="Barriuso J."/>
            <person name="Kellner H."/>
            <person name="Castanera R."/>
            <person name="Alfaro M."/>
            <person name="Ramirez L."/>
            <person name="Pisabarro A.G."/>
            <person name="Kuo A."/>
            <person name="Tritt A."/>
            <person name="Lipzen A."/>
            <person name="He G."/>
            <person name="Yan M."/>
            <person name="Ng V."/>
            <person name="Cullen D."/>
            <person name="Martin F."/>
            <person name="Rosso M.-N."/>
            <person name="Henrissat B."/>
            <person name="Hibbett D."/>
            <person name="Martinez A.T."/>
            <person name="Grigoriev I.V."/>
        </authorList>
    </citation>
    <scope>NUCLEOTIDE SEQUENCE</scope>
    <source>
        <strain evidence="1">CBS 506.95</strain>
    </source>
</reference>
<evidence type="ECO:0000313" key="1">
    <source>
        <dbReference type="EMBL" id="KAF9523762.1"/>
    </source>
</evidence>
<protein>
    <submittedName>
        <fullName evidence="1">Uncharacterized protein</fullName>
    </submittedName>
</protein>
<accession>A0A9P6E754</accession>
<sequence length="95" mass="11171">FLHGCVNRNCDIYLDELQSDLENVCGAQASLSMIWKTLKRSGFQMKKLTRQAIERSAQKRAEYLLKIDTFYESEQLVFVDESAADRRTTYRNRAW</sequence>
<name>A0A9P6E754_9AGAR</name>
<comment type="caution">
    <text evidence="1">The sequence shown here is derived from an EMBL/GenBank/DDBJ whole genome shotgun (WGS) entry which is preliminary data.</text>
</comment>
<gene>
    <name evidence="1" type="ORF">CPB83DRAFT_738640</name>
</gene>
<dbReference type="AlphaFoldDB" id="A0A9P6E754"/>
<feature type="non-terminal residue" evidence="1">
    <location>
        <position position="1"/>
    </location>
</feature>
<organism evidence="1 2">
    <name type="scientific">Crepidotus variabilis</name>
    <dbReference type="NCBI Taxonomy" id="179855"/>
    <lineage>
        <taxon>Eukaryota</taxon>
        <taxon>Fungi</taxon>
        <taxon>Dikarya</taxon>
        <taxon>Basidiomycota</taxon>
        <taxon>Agaricomycotina</taxon>
        <taxon>Agaricomycetes</taxon>
        <taxon>Agaricomycetidae</taxon>
        <taxon>Agaricales</taxon>
        <taxon>Agaricineae</taxon>
        <taxon>Crepidotaceae</taxon>
        <taxon>Crepidotus</taxon>
    </lineage>
</organism>
<proteinExistence type="predicted"/>
<dbReference type="OrthoDB" id="3203937at2759"/>
<dbReference type="Proteomes" id="UP000807306">
    <property type="component" value="Unassembled WGS sequence"/>
</dbReference>
<dbReference type="EMBL" id="MU157911">
    <property type="protein sequence ID" value="KAF9523762.1"/>
    <property type="molecule type" value="Genomic_DNA"/>
</dbReference>
<evidence type="ECO:0000313" key="2">
    <source>
        <dbReference type="Proteomes" id="UP000807306"/>
    </source>
</evidence>
<keyword evidence="2" id="KW-1185">Reference proteome</keyword>
<feature type="non-terminal residue" evidence="1">
    <location>
        <position position="95"/>
    </location>
</feature>